<accession>A0A1G6RBT2</accession>
<name>A0A1G6RBT2_9GAMM</name>
<reference evidence="2" key="1">
    <citation type="submission" date="2016-10" db="EMBL/GenBank/DDBJ databases">
        <authorList>
            <person name="Varghese N."/>
            <person name="Submissions S."/>
        </authorList>
    </citation>
    <scope>NUCLEOTIDE SEQUENCE [LARGE SCALE GENOMIC DNA]</scope>
    <source>
        <strain evidence="2">DSM 26382</strain>
    </source>
</reference>
<evidence type="ECO:0000313" key="2">
    <source>
        <dbReference type="Proteomes" id="UP000199467"/>
    </source>
</evidence>
<dbReference type="Proteomes" id="UP000199467">
    <property type="component" value="Unassembled WGS sequence"/>
</dbReference>
<gene>
    <name evidence="1" type="ORF">SAMN05216576_109170</name>
</gene>
<sequence length="347" mass="39520">MNSKAEPNGAKSMEYLSRVCFNSQGWRRPTGEARGLEVSRPPSFSRMFGYGHEEWLFRFDWQIDGWQYGFLQGVNDSRSTVAGMDEAVDVTIYTCEPGGRRRYVAKILDLECLSRSQSDAAHKHFSANGWIDEMRSEIIAVGGDTTALGDPEWVGGIINVRFRQENVRWYPPRTYAQDGEYVLNLKRYQFNEIRNATQIPFVDRVSPGRRGRKDAPNQLPFYRSGSAGKVCTPEHGLIQAKLLDELRAEYPDADISCEKDFVDISVETLNERILYEVKSDLVPRTVLRLALGQLLEYGFYSVFDADSRFSTKLVAVGRTPLTPQDQAYLNGLREKFGLPLEYRVVPI</sequence>
<organism evidence="1 2">
    <name type="scientific">Ectopseudomonas chengduensis</name>
    <dbReference type="NCBI Taxonomy" id="489632"/>
    <lineage>
        <taxon>Bacteria</taxon>
        <taxon>Pseudomonadati</taxon>
        <taxon>Pseudomonadota</taxon>
        <taxon>Gammaproteobacteria</taxon>
        <taxon>Pseudomonadales</taxon>
        <taxon>Pseudomonadaceae</taxon>
        <taxon>Ectopseudomonas</taxon>
    </lineage>
</organism>
<keyword evidence="2" id="KW-1185">Reference proteome</keyword>
<protein>
    <submittedName>
        <fullName evidence="1">Uncharacterized protein</fullName>
    </submittedName>
</protein>
<evidence type="ECO:0000313" key="1">
    <source>
        <dbReference type="EMBL" id="SDD02082.1"/>
    </source>
</evidence>
<dbReference type="EMBL" id="FMZQ01000009">
    <property type="protein sequence ID" value="SDD02082.1"/>
    <property type="molecule type" value="Genomic_DNA"/>
</dbReference>
<dbReference type="RefSeq" id="WP_139204251.1">
    <property type="nucleotide sequence ID" value="NZ_FMZQ01000009.1"/>
</dbReference>
<dbReference type="AlphaFoldDB" id="A0A1G6RBT2"/>
<proteinExistence type="predicted"/>